<keyword evidence="6" id="KW-1185">Reference proteome</keyword>
<dbReference type="InterPro" id="IPR052158">
    <property type="entry name" value="INH-QAR"/>
</dbReference>
<dbReference type="OrthoDB" id="186587at2"/>
<dbReference type="KEGG" id="salo:EF888_01625"/>
<dbReference type="AlphaFoldDB" id="A0A316GDC5"/>
<dbReference type="SMART" id="SM00342">
    <property type="entry name" value="HTH_ARAC"/>
    <property type="match status" value="1"/>
</dbReference>
<protein>
    <submittedName>
        <fullName evidence="5">AraC family transcriptional regulator with amidase-like domain</fullName>
    </submittedName>
</protein>
<dbReference type="InterPro" id="IPR002818">
    <property type="entry name" value="DJ-1/PfpI"/>
</dbReference>
<keyword evidence="3" id="KW-0804">Transcription</keyword>
<dbReference type="InterPro" id="IPR029062">
    <property type="entry name" value="Class_I_gatase-like"/>
</dbReference>
<dbReference type="PANTHER" id="PTHR43130">
    <property type="entry name" value="ARAC-FAMILY TRANSCRIPTIONAL REGULATOR"/>
    <property type="match status" value="1"/>
</dbReference>
<dbReference type="PANTHER" id="PTHR43130:SF11">
    <property type="entry name" value="TRANSCRIPTIONAL REGULATORY PROTEIN"/>
    <property type="match status" value="1"/>
</dbReference>
<dbReference type="RefSeq" id="WP_109757150.1">
    <property type="nucleotide sequence ID" value="NZ_CP034588.1"/>
</dbReference>
<comment type="caution">
    <text evidence="5">The sequence shown here is derived from an EMBL/GenBank/DDBJ whole genome shotgun (WGS) entry which is preliminary data.</text>
</comment>
<dbReference type="PRINTS" id="PR00032">
    <property type="entry name" value="HTHARAC"/>
</dbReference>
<sequence length="343" mass="37517">MSAPTEESHEPNFALLVLPESTPASIYGLYEVFQSVGRDWEILTGEKPTGGRIRARIVAKDGTPPPSRFGVSITPHEGLGNPDVVIVSDLAFPPDWDPRGQWPAEAAWLRERYAAGAMICSVCTGTVMLAEAGLLDGHTVTTHWAIVELMKRYYPSVELAPQRILTPSGEGGRIVTSGGASAWADLALHLVARFSSGTEAVRAAKIFLLGDHSEGQLPFAGARRPQRHDDAVVAEVQSWIADNYRTENPVAVMARRSGLSPRTFARRFRAATGYAPIDYVQTLRIEEAKQLLETEKSAVDAIAFDVGYEDPNSFRRLFKRMVGVTPARYRQRFARIAAPAGDS</sequence>
<dbReference type="PROSITE" id="PS00041">
    <property type="entry name" value="HTH_ARAC_FAMILY_1"/>
    <property type="match status" value="1"/>
</dbReference>
<name>A0A316GDC5_9RHOB</name>
<evidence type="ECO:0000256" key="1">
    <source>
        <dbReference type="ARBA" id="ARBA00023015"/>
    </source>
</evidence>
<dbReference type="Gene3D" id="1.10.10.60">
    <property type="entry name" value="Homeodomain-like"/>
    <property type="match status" value="2"/>
</dbReference>
<evidence type="ECO:0000313" key="6">
    <source>
        <dbReference type="Proteomes" id="UP000245390"/>
    </source>
</evidence>
<dbReference type="Proteomes" id="UP000245390">
    <property type="component" value="Unassembled WGS sequence"/>
</dbReference>
<accession>A0A316GDC5</accession>
<dbReference type="SUPFAM" id="SSF46689">
    <property type="entry name" value="Homeodomain-like"/>
    <property type="match status" value="2"/>
</dbReference>
<organism evidence="5 6">
    <name type="scientific">Silicimonas algicola</name>
    <dbReference type="NCBI Taxonomy" id="1826607"/>
    <lineage>
        <taxon>Bacteria</taxon>
        <taxon>Pseudomonadati</taxon>
        <taxon>Pseudomonadota</taxon>
        <taxon>Alphaproteobacteria</taxon>
        <taxon>Rhodobacterales</taxon>
        <taxon>Paracoccaceae</taxon>
    </lineage>
</organism>
<dbReference type="Pfam" id="PF12833">
    <property type="entry name" value="HTH_18"/>
    <property type="match status" value="1"/>
</dbReference>
<dbReference type="Pfam" id="PF01965">
    <property type="entry name" value="DJ-1_PfpI"/>
    <property type="match status" value="1"/>
</dbReference>
<dbReference type="PROSITE" id="PS01124">
    <property type="entry name" value="HTH_ARAC_FAMILY_2"/>
    <property type="match status" value="1"/>
</dbReference>
<dbReference type="InterPro" id="IPR020449">
    <property type="entry name" value="Tscrpt_reg_AraC-type_HTH"/>
</dbReference>
<evidence type="ECO:0000256" key="2">
    <source>
        <dbReference type="ARBA" id="ARBA00023125"/>
    </source>
</evidence>
<gene>
    <name evidence="5" type="ORF">C8D95_10130</name>
</gene>
<dbReference type="InterPro" id="IPR018062">
    <property type="entry name" value="HTH_AraC-typ_CS"/>
</dbReference>
<dbReference type="GO" id="GO:0003700">
    <property type="term" value="F:DNA-binding transcription factor activity"/>
    <property type="evidence" value="ECO:0007669"/>
    <property type="project" value="InterPro"/>
</dbReference>
<reference evidence="5 6" key="1">
    <citation type="submission" date="2018-05" db="EMBL/GenBank/DDBJ databases">
        <title>Genomic Encyclopedia of Type Strains, Phase IV (KMG-IV): sequencing the most valuable type-strain genomes for metagenomic binning, comparative biology and taxonomic classification.</title>
        <authorList>
            <person name="Goeker M."/>
        </authorList>
    </citation>
    <scope>NUCLEOTIDE SEQUENCE [LARGE SCALE GENOMIC DNA]</scope>
    <source>
        <strain evidence="5 6">DSM 103371</strain>
    </source>
</reference>
<keyword evidence="1" id="KW-0805">Transcription regulation</keyword>
<evidence type="ECO:0000259" key="4">
    <source>
        <dbReference type="PROSITE" id="PS01124"/>
    </source>
</evidence>
<dbReference type="GO" id="GO:0043565">
    <property type="term" value="F:sequence-specific DNA binding"/>
    <property type="evidence" value="ECO:0007669"/>
    <property type="project" value="InterPro"/>
</dbReference>
<evidence type="ECO:0000256" key="3">
    <source>
        <dbReference type="ARBA" id="ARBA00023163"/>
    </source>
</evidence>
<dbReference type="EMBL" id="QGGV01000001">
    <property type="protein sequence ID" value="PWK58225.1"/>
    <property type="molecule type" value="Genomic_DNA"/>
</dbReference>
<dbReference type="InterPro" id="IPR018060">
    <property type="entry name" value="HTH_AraC"/>
</dbReference>
<dbReference type="SUPFAM" id="SSF52317">
    <property type="entry name" value="Class I glutamine amidotransferase-like"/>
    <property type="match status" value="1"/>
</dbReference>
<dbReference type="CDD" id="cd03138">
    <property type="entry name" value="GATase1_AraC_2"/>
    <property type="match status" value="1"/>
</dbReference>
<dbReference type="InterPro" id="IPR009057">
    <property type="entry name" value="Homeodomain-like_sf"/>
</dbReference>
<feature type="domain" description="HTH araC/xylS-type" evidence="4">
    <location>
        <begin position="234"/>
        <end position="332"/>
    </location>
</feature>
<dbReference type="Gene3D" id="3.40.50.880">
    <property type="match status" value="1"/>
</dbReference>
<proteinExistence type="predicted"/>
<keyword evidence="2" id="KW-0238">DNA-binding</keyword>
<evidence type="ECO:0000313" key="5">
    <source>
        <dbReference type="EMBL" id="PWK58225.1"/>
    </source>
</evidence>